<dbReference type="AlphaFoldDB" id="A0A1T4MPB2"/>
<keyword evidence="1" id="KW-0472">Membrane</keyword>
<dbReference type="RefSeq" id="WP_025070862.1">
    <property type="nucleotide sequence ID" value="NZ_FUXK01000007.1"/>
</dbReference>
<sequence length="112" mass="12587">MKRILILSGIVLLTNLLVGFIISGYAGLNLLFTCMAIVLNTLLLFATFIRPMKSTHRYSLGIVFFGIGGLEFLTGFFAPQTWHDNWWLVMTLVLTCVQVIMLVLNFTLAKES</sequence>
<dbReference type="eggNOG" id="ENOG502ZTP3">
    <property type="taxonomic scope" value="Bacteria"/>
</dbReference>
<organism evidence="2 3">
    <name type="scientific">Segatella oulorum</name>
    <dbReference type="NCBI Taxonomy" id="28136"/>
    <lineage>
        <taxon>Bacteria</taxon>
        <taxon>Pseudomonadati</taxon>
        <taxon>Bacteroidota</taxon>
        <taxon>Bacteroidia</taxon>
        <taxon>Bacteroidales</taxon>
        <taxon>Prevotellaceae</taxon>
        <taxon>Segatella</taxon>
    </lineage>
</organism>
<feature type="transmembrane region" description="Helical" evidence="1">
    <location>
        <begin position="60"/>
        <end position="80"/>
    </location>
</feature>
<name>A0A1T4MPB2_9BACT</name>
<keyword evidence="1" id="KW-0812">Transmembrane</keyword>
<evidence type="ECO:0000313" key="3">
    <source>
        <dbReference type="Proteomes" id="UP000190065"/>
    </source>
</evidence>
<dbReference type="STRING" id="28136.SAMN02745202_00797"/>
<evidence type="ECO:0000313" key="2">
    <source>
        <dbReference type="EMBL" id="SJZ68656.1"/>
    </source>
</evidence>
<feature type="transmembrane region" description="Helical" evidence="1">
    <location>
        <begin position="29"/>
        <end position="48"/>
    </location>
</feature>
<gene>
    <name evidence="2" type="ORF">SAMN02745202_00797</name>
</gene>
<proteinExistence type="predicted"/>
<reference evidence="2 3" key="1">
    <citation type="submission" date="2017-02" db="EMBL/GenBank/DDBJ databases">
        <authorList>
            <person name="Peterson S.W."/>
        </authorList>
    </citation>
    <scope>NUCLEOTIDE SEQUENCE [LARGE SCALE GENOMIC DNA]</scope>
    <source>
        <strain evidence="2 3">ATCC 43324</strain>
    </source>
</reference>
<protein>
    <submittedName>
        <fullName evidence="2">Uncharacterized protein</fullName>
    </submittedName>
</protein>
<evidence type="ECO:0000256" key="1">
    <source>
        <dbReference type="SAM" id="Phobius"/>
    </source>
</evidence>
<accession>A0A1T4MPB2</accession>
<dbReference type="Proteomes" id="UP000190065">
    <property type="component" value="Unassembled WGS sequence"/>
</dbReference>
<feature type="transmembrane region" description="Helical" evidence="1">
    <location>
        <begin position="86"/>
        <end position="108"/>
    </location>
</feature>
<keyword evidence="1" id="KW-1133">Transmembrane helix</keyword>
<dbReference type="EMBL" id="FUXK01000007">
    <property type="protein sequence ID" value="SJZ68656.1"/>
    <property type="molecule type" value="Genomic_DNA"/>
</dbReference>